<accession>H6R438</accession>
<dbReference type="Proteomes" id="UP000008190">
    <property type="component" value="Chromosome"/>
</dbReference>
<dbReference type="KEGG" id="ncy:NOCYR_3789"/>
<organism evidence="1 2">
    <name type="scientific">Nocardia cyriacigeorgica (strain GUH-2)</name>
    <dbReference type="NCBI Taxonomy" id="1127134"/>
    <lineage>
        <taxon>Bacteria</taxon>
        <taxon>Bacillati</taxon>
        <taxon>Actinomycetota</taxon>
        <taxon>Actinomycetes</taxon>
        <taxon>Mycobacteriales</taxon>
        <taxon>Nocardiaceae</taxon>
        <taxon>Nocardia</taxon>
    </lineage>
</organism>
<dbReference type="EMBL" id="FO082843">
    <property type="protein sequence ID" value="CCF64552.1"/>
    <property type="molecule type" value="Genomic_DNA"/>
</dbReference>
<evidence type="ECO:0000313" key="1">
    <source>
        <dbReference type="EMBL" id="CCF64552.1"/>
    </source>
</evidence>
<dbReference type="STRING" id="1127134.NOCYR_3789"/>
<keyword evidence="2" id="KW-1185">Reference proteome</keyword>
<reference evidence="1 2" key="1">
    <citation type="journal article" date="2012" name="J. Bacteriol.">
        <title>Genome sequence of the human- and animal-pathogenic strain Nocardia cyriacigeorgica GUH-2.</title>
        <authorList>
            <person name="Zoropogui A."/>
            <person name="Pujic P."/>
            <person name="Normand P."/>
            <person name="Barbe V."/>
            <person name="Beaman B."/>
            <person name="Beaman L."/>
            <person name="Boiron P."/>
            <person name="Colinon C."/>
            <person name="Deredjian A."/>
            <person name="Graindorge A."/>
            <person name="Mangenot S."/>
            <person name="Nazaret S."/>
            <person name="Neto M."/>
            <person name="Petit S."/>
            <person name="Roche D."/>
            <person name="Vallenet D."/>
            <person name="Rodriguez-Nava V."/>
            <person name="Richard Y."/>
            <person name="Cournoyer B."/>
            <person name="Blaha D."/>
        </authorList>
    </citation>
    <scope>NUCLEOTIDE SEQUENCE [LARGE SCALE GENOMIC DNA]</scope>
    <source>
        <strain evidence="1 2">GUH-2</strain>
    </source>
</reference>
<sequence length="25" mass="2821">MCRYRGSSTIFSTHNSHGGIHIFVI</sequence>
<protein>
    <submittedName>
        <fullName evidence="1">Uncharacterized protein</fullName>
    </submittedName>
</protein>
<gene>
    <name evidence="1" type="ordered locus">NOCYR_3789</name>
</gene>
<dbReference type="HOGENOM" id="CLU_3419067_0_0_11"/>
<dbReference type="AlphaFoldDB" id="H6R438"/>
<evidence type="ECO:0000313" key="2">
    <source>
        <dbReference type="Proteomes" id="UP000008190"/>
    </source>
</evidence>
<proteinExistence type="predicted"/>
<name>H6R438_NOCCG</name>